<evidence type="ECO:0000256" key="1">
    <source>
        <dbReference type="ARBA" id="ARBA00023186"/>
    </source>
</evidence>
<dbReference type="AlphaFoldDB" id="A0A8T2RYC1"/>
<dbReference type="OrthoDB" id="1907216at2759"/>
<accession>A0A8T2RYC1</accession>
<dbReference type="PANTHER" id="PTHR33322">
    <property type="entry name" value="BAG DOMAIN CONTAINING PROTEIN, EXPRESSED"/>
    <property type="match status" value="1"/>
</dbReference>
<keyword evidence="1" id="KW-0143">Chaperone</keyword>
<protein>
    <recommendedName>
        <fullName evidence="3">BAG domain-containing protein</fullName>
    </recommendedName>
</protein>
<dbReference type="InterPro" id="IPR036533">
    <property type="entry name" value="BAG_dom_sf"/>
</dbReference>
<evidence type="ECO:0000256" key="2">
    <source>
        <dbReference type="SAM" id="MobiDB-lite"/>
    </source>
</evidence>
<dbReference type="Pfam" id="PF02179">
    <property type="entry name" value="BAG"/>
    <property type="match status" value="1"/>
</dbReference>
<dbReference type="PROSITE" id="PS51035">
    <property type="entry name" value="BAG"/>
    <property type="match status" value="1"/>
</dbReference>
<dbReference type="GO" id="GO:0051087">
    <property type="term" value="F:protein-folding chaperone binding"/>
    <property type="evidence" value="ECO:0007669"/>
    <property type="project" value="InterPro"/>
</dbReference>
<dbReference type="Proteomes" id="UP000825935">
    <property type="component" value="Chromosome 23"/>
</dbReference>
<dbReference type="Gene3D" id="1.20.58.120">
    <property type="entry name" value="BAG domain"/>
    <property type="match status" value="1"/>
</dbReference>
<organism evidence="4 5">
    <name type="scientific">Ceratopteris richardii</name>
    <name type="common">Triangle waterfern</name>
    <dbReference type="NCBI Taxonomy" id="49495"/>
    <lineage>
        <taxon>Eukaryota</taxon>
        <taxon>Viridiplantae</taxon>
        <taxon>Streptophyta</taxon>
        <taxon>Embryophyta</taxon>
        <taxon>Tracheophyta</taxon>
        <taxon>Polypodiopsida</taxon>
        <taxon>Polypodiidae</taxon>
        <taxon>Polypodiales</taxon>
        <taxon>Pteridineae</taxon>
        <taxon>Pteridaceae</taxon>
        <taxon>Parkerioideae</taxon>
        <taxon>Ceratopteris</taxon>
    </lineage>
</organism>
<sequence length="649" mass="71700">MRRSPFFSPYSAYYGPFQGPSPHDRSFFYPEDDEYAVGYYPRQYQPQRFQRSAHRAHPARPAAPSVITVPVHDPSTHVPFHGPPESPRSPRPSKGHTRIPSHRPSQTTYSETPALQSRKPRLIGEYDAATTIQAHFRGFCVRRHRPLVHLRSISSALKQLDELKAEIESPGFLQKVTTNEKERLRVNEAVMVVLLRLDAVEGCIPEVRSRRKEAIKRAVALQDFLDTTTAQKSMKTTESDCTEQVEKNVRVEEINETRGAFSCTGTNPSNVGIEAIDSHDGHSTCCSHDVGESINEDCNGLQAEVEESGSETQIDGGNSEDKAMIHIEEEKTTHTEGESMSSYSEDKVAAESSDAKDISHDNVMKGLTAPENLQCLATVAINEMDDMKAICECREHVWNREICSECESTSTAGAKELSFEGHSADMVVEVTPENNVTNSERENCVCVDEAGAVKDALVIARESDASQNSISSPIAEESRLSAIGESDPVEDAYGNEECDQPADNGVFSVDEKVNVHSSPAVLSNIPRRQTDGSSQALQGTNHRDCDVPECKVSSAITDQDGGQIHNEAANPCTTCSQDRELLQQLSEDCKQLKSMLNRLLLQSRAQSKVICALGSRLETLEQQQEQVFSNPQQCKGGRERRKPKKGSKK</sequence>
<keyword evidence="5" id="KW-1185">Reference proteome</keyword>
<feature type="compositionally biased region" description="Polar residues" evidence="2">
    <location>
        <begin position="103"/>
        <end position="115"/>
    </location>
</feature>
<dbReference type="GO" id="GO:0006457">
    <property type="term" value="P:protein folding"/>
    <property type="evidence" value="ECO:0007669"/>
    <property type="project" value="TreeGrafter"/>
</dbReference>
<dbReference type="InterPro" id="IPR003103">
    <property type="entry name" value="BAG_domain"/>
</dbReference>
<feature type="compositionally biased region" description="Polar residues" evidence="2">
    <location>
        <begin position="624"/>
        <end position="633"/>
    </location>
</feature>
<evidence type="ECO:0000259" key="3">
    <source>
        <dbReference type="PROSITE" id="PS51035"/>
    </source>
</evidence>
<proteinExistence type="predicted"/>
<feature type="region of interest" description="Disordered" evidence="2">
    <location>
        <begin position="624"/>
        <end position="649"/>
    </location>
</feature>
<dbReference type="InterPro" id="IPR040400">
    <property type="entry name" value="BAG5/6/7/8"/>
</dbReference>
<dbReference type="SMART" id="SM00264">
    <property type="entry name" value="BAG"/>
    <property type="match status" value="1"/>
</dbReference>
<evidence type="ECO:0000313" key="5">
    <source>
        <dbReference type="Proteomes" id="UP000825935"/>
    </source>
</evidence>
<dbReference type="PANTHER" id="PTHR33322:SF4">
    <property type="entry name" value="BAG DOMAIN CONTAINING PROTEIN, EXPRESSED"/>
    <property type="match status" value="1"/>
</dbReference>
<comment type="caution">
    <text evidence="4">The sequence shown here is derived from an EMBL/GenBank/DDBJ whole genome shotgun (WGS) entry which is preliminary data.</text>
</comment>
<feature type="compositionally biased region" description="Basic residues" evidence="2">
    <location>
        <begin position="638"/>
        <end position="649"/>
    </location>
</feature>
<reference evidence="4 5" key="1">
    <citation type="submission" date="2021-08" db="EMBL/GenBank/DDBJ databases">
        <title>WGS assembly of Ceratopteris richardii.</title>
        <authorList>
            <person name="Marchant D.B."/>
            <person name="Chen G."/>
            <person name="Jenkins J."/>
            <person name="Shu S."/>
            <person name="Leebens-Mack J."/>
            <person name="Grimwood J."/>
            <person name="Schmutz J."/>
            <person name="Soltis P."/>
            <person name="Soltis D."/>
            <person name="Chen Z.-H."/>
        </authorList>
    </citation>
    <scope>NUCLEOTIDE SEQUENCE [LARGE SCALE GENOMIC DNA]</scope>
    <source>
        <strain evidence="4">Whitten #5841</strain>
        <tissue evidence="4">Leaf</tissue>
    </source>
</reference>
<feature type="compositionally biased region" description="Basic and acidic residues" evidence="2">
    <location>
        <begin position="344"/>
        <end position="355"/>
    </location>
</feature>
<feature type="domain" description="BAG" evidence="3">
    <location>
        <begin position="152"/>
        <end position="229"/>
    </location>
</feature>
<dbReference type="SUPFAM" id="SSF63491">
    <property type="entry name" value="BAG domain"/>
    <property type="match status" value="1"/>
</dbReference>
<evidence type="ECO:0000313" key="4">
    <source>
        <dbReference type="EMBL" id="KAH7301516.1"/>
    </source>
</evidence>
<gene>
    <name evidence="4" type="ORF">KP509_23G030700</name>
</gene>
<feature type="region of interest" description="Disordered" evidence="2">
    <location>
        <begin position="330"/>
        <end position="355"/>
    </location>
</feature>
<name>A0A8T2RYC1_CERRI</name>
<dbReference type="OMA" id="INEDCNG"/>
<feature type="compositionally biased region" description="Basic residues" evidence="2">
    <location>
        <begin position="91"/>
        <end position="101"/>
    </location>
</feature>
<feature type="region of interest" description="Disordered" evidence="2">
    <location>
        <begin position="48"/>
        <end position="120"/>
    </location>
</feature>
<dbReference type="EMBL" id="CM035428">
    <property type="protein sequence ID" value="KAH7301516.1"/>
    <property type="molecule type" value="Genomic_DNA"/>
</dbReference>
<feature type="compositionally biased region" description="Pro residues" evidence="2">
    <location>
        <begin position="81"/>
        <end position="90"/>
    </location>
</feature>
<dbReference type="PROSITE" id="PS50096">
    <property type="entry name" value="IQ"/>
    <property type="match status" value="1"/>
</dbReference>